<dbReference type="InterPro" id="IPR003121">
    <property type="entry name" value="SWIB_MDM2_domain"/>
</dbReference>
<feature type="domain" description="DEK-C" evidence="7">
    <location>
        <begin position="1"/>
        <end position="56"/>
    </location>
</feature>
<dbReference type="Gene3D" id="1.10.10.60">
    <property type="entry name" value="Homeodomain-like"/>
    <property type="match status" value="1"/>
</dbReference>
<dbReference type="SMART" id="SM00151">
    <property type="entry name" value="SWIB"/>
    <property type="match status" value="2"/>
</dbReference>
<keyword evidence="3" id="KW-0804">Transcription</keyword>
<proteinExistence type="predicted"/>
<evidence type="ECO:0000256" key="4">
    <source>
        <dbReference type="ARBA" id="ARBA00023242"/>
    </source>
</evidence>
<dbReference type="GO" id="GO:0001181">
    <property type="term" value="F:RNA polymerase I general transcription initiation factor activity"/>
    <property type="evidence" value="ECO:0007669"/>
    <property type="project" value="UniProtKB-ARBA"/>
</dbReference>
<dbReference type="SUPFAM" id="SSF109715">
    <property type="entry name" value="DEK C-terminal domain"/>
    <property type="match status" value="1"/>
</dbReference>
<dbReference type="GO" id="GO:0000500">
    <property type="term" value="C:RNA polymerase I upstream activating factor complex"/>
    <property type="evidence" value="ECO:0007669"/>
    <property type="project" value="UniProtKB-ARBA"/>
</dbReference>
<sequence length="363" mass="41830">MVSDSDLIARLREFLRSSDLNTTSTATVRRKLEEDFEVDLTDKKAFIREQVDLFLQSEQERLAEEAEPQDGEDDQTAEIQSQQTNEDIDGDEKVEETSNGKGKRRSLTKSSVYHCHRKLRHQINNRWVNRFLFGKSTKLSNEVKKRGGGGFSKLCSLSPQLQELLGESELARTEVVKQLWAYIKEKNLQDPNNRRNINCDEPLRALFIVDSIDMFQMNKALSKHIWPLDSDDAVPVKSTQKEKQRKHEREEDPDELKKKEKKQKGGKSGFLAPLQLSDALVKFFDTGESALSRADVVKRMWEYIKLNNLQLESHSNFVVCLFMKDPSDKRRVLCDGKLKELFDVDSFNGFTVSKLLAAHFIKT</sequence>
<evidence type="ECO:0008006" key="9">
    <source>
        <dbReference type="Google" id="ProtNLM"/>
    </source>
</evidence>
<evidence type="ECO:0000313" key="8">
    <source>
        <dbReference type="EMBL" id="SPC92110.1"/>
    </source>
</evidence>
<evidence type="ECO:0000256" key="2">
    <source>
        <dbReference type="ARBA" id="ARBA00023015"/>
    </source>
</evidence>
<dbReference type="PROSITE" id="PS51925">
    <property type="entry name" value="SWIB_MDM2"/>
    <property type="match status" value="2"/>
</dbReference>
<dbReference type="CDD" id="cd10567">
    <property type="entry name" value="SWIB-MDM2_like"/>
    <property type="match status" value="2"/>
</dbReference>
<evidence type="ECO:0000259" key="7">
    <source>
        <dbReference type="PROSITE" id="PS51998"/>
    </source>
</evidence>
<dbReference type="PANTHER" id="PTHR13844">
    <property type="entry name" value="SWI/SNF-RELATED MATRIX-ASSOCIATED ACTIN-DEPENDENT REGULATOR OF CHROMATIN SUBFAMILY D"/>
    <property type="match status" value="1"/>
</dbReference>
<keyword evidence="4" id="KW-0539">Nucleus</keyword>
<dbReference type="SUPFAM" id="SSF47592">
    <property type="entry name" value="SWIB/MDM2 domain"/>
    <property type="match status" value="2"/>
</dbReference>
<protein>
    <recommendedName>
        <fullName evidence="9">DM2 domain-containing protein</fullName>
    </recommendedName>
</protein>
<feature type="domain" description="DM2" evidence="6">
    <location>
        <begin position="269"/>
        <end position="362"/>
    </location>
</feature>
<dbReference type="InterPro" id="IPR036885">
    <property type="entry name" value="SWIB_MDM2_dom_sf"/>
</dbReference>
<dbReference type="Gene3D" id="1.10.245.10">
    <property type="entry name" value="SWIB/MDM2 domain"/>
    <property type="match status" value="2"/>
</dbReference>
<dbReference type="EMBL" id="OIVN01001280">
    <property type="protein sequence ID" value="SPC92110.1"/>
    <property type="molecule type" value="Genomic_DNA"/>
</dbReference>
<gene>
    <name evidence="8" type="ORF">FSB_LOCUS19992</name>
</gene>
<feature type="domain" description="DM2" evidence="6">
    <location>
        <begin position="150"/>
        <end position="227"/>
    </location>
</feature>
<feature type="compositionally biased region" description="Basic and acidic residues" evidence="5">
    <location>
        <begin position="239"/>
        <end position="258"/>
    </location>
</feature>
<name>A0A2N9FYE2_FAGSY</name>
<accession>A0A2N9FYE2</accession>
<feature type="region of interest" description="Disordered" evidence="5">
    <location>
        <begin position="62"/>
        <end position="108"/>
    </location>
</feature>
<evidence type="ECO:0000259" key="6">
    <source>
        <dbReference type="PROSITE" id="PS51925"/>
    </source>
</evidence>
<keyword evidence="2" id="KW-0805">Transcription regulation</keyword>
<dbReference type="Pfam" id="PF08766">
    <property type="entry name" value="DEK_C"/>
    <property type="match status" value="1"/>
</dbReference>
<comment type="subcellular location">
    <subcellularLocation>
        <location evidence="1">Nucleus</location>
    </subcellularLocation>
</comment>
<feature type="region of interest" description="Disordered" evidence="5">
    <location>
        <begin position="235"/>
        <end position="269"/>
    </location>
</feature>
<dbReference type="AlphaFoldDB" id="A0A2N9FYE2"/>
<dbReference type="FunFam" id="1.10.245.10:FF:000004">
    <property type="entry name" value="Upstream activation factor subunit"/>
    <property type="match status" value="1"/>
</dbReference>
<dbReference type="InterPro" id="IPR019835">
    <property type="entry name" value="SWIB_domain"/>
</dbReference>
<dbReference type="InterPro" id="IPR014876">
    <property type="entry name" value="DEK_C"/>
</dbReference>
<evidence type="ECO:0000256" key="3">
    <source>
        <dbReference type="ARBA" id="ARBA00023163"/>
    </source>
</evidence>
<evidence type="ECO:0000256" key="5">
    <source>
        <dbReference type="SAM" id="MobiDB-lite"/>
    </source>
</evidence>
<dbReference type="Pfam" id="PF02201">
    <property type="entry name" value="SWIB"/>
    <property type="match status" value="3"/>
</dbReference>
<feature type="compositionally biased region" description="Acidic residues" evidence="5">
    <location>
        <begin position="65"/>
        <end position="76"/>
    </location>
</feature>
<dbReference type="PROSITE" id="PS51998">
    <property type="entry name" value="DEK_C"/>
    <property type="match status" value="1"/>
</dbReference>
<evidence type="ECO:0000256" key="1">
    <source>
        <dbReference type="ARBA" id="ARBA00004123"/>
    </source>
</evidence>
<organism evidence="8">
    <name type="scientific">Fagus sylvatica</name>
    <name type="common">Beechnut</name>
    <dbReference type="NCBI Taxonomy" id="28930"/>
    <lineage>
        <taxon>Eukaryota</taxon>
        <taxon>Viridiplantae</taxon>
        <taxon>Streptophyta</taxon>
        <taxon>Embryophyta</taxon>
        <taxon>Tracheophyta</taxon>
        <taxon>Spermatophyta</taxon>
        <taxon>Magnoliopsida</taxon>
        <taxon>eudicotyledons</taxon>
        <taxon>Gunneridae</taxon>
        <taxon>Pentapetalae</taxon>
        <taxon>rosids</taxon>
        <taxon>fabids</taxon>
        <taxon>Fagales</taxon>
        <taxon>Fagaceae</taxon>
        <taxon>Fagus</taxon>
    </lineage>
</organism>
<reference evidence="8" key="1">
    <citation type="submission" date="2018-02" db="EMBL/GenBank/DDBJ databases">
        <authorList>
            <person name="Cohen D.B."/>
            <person name="Kent A.D."/>
        </authorList>
    </citation>
    <scope>NUCLEOTIDE SEQUENCE</scope>
</reference>